<dbReference type="RefSeq" id="WP_186911336.1">
    <property type="nucleotide sequence ID" value="NZ_JACOFV010000003.1"/>
</dbReference>
<organism evidence="1 2">
    <name type="scientific">Undibacterium jejuense</name>
    <dbReference type="NCBI Taxonomy" id="1344949"/>
    <lineage>
        <taxon>Bacteria</taxon>
        <taxon>Pseudomonadati</taxon>
        <taxon>Pseudomonadota</taxon>
        <taxon>Betaproteobacteria</taxon>
        <taxon>Burkholderiales</taxon>
        <taxon>Oxalobacteraceae</taxon>
        <taxon>Undibacterium</taxon>
    </lineage>
</organism>
<dbReference type="NCBIfam" id="NF041023">
    <property type="entry name" value="PP0621_fam"/>
    <property type="match status" value="1"/>
</dbReference>
<protein>
    <submittedName>
        <fullName evidence="1">Uncharacterized protein</fullName>
    </submittedName>
</protein>
<accession>A0A923KK38</accession>
<keyword evidence="2" id="KW-1185">Reference proteome</keyword>
<sequence length="76" mass="8215">MKLVVWLIFIVLVVLAIRKKAKPLTASTPDEVRTAQQESVAENMVSCAHCHIYLPASEAVHCGGNVYCSAAHADAH</sequence>
<comment type="caution">
    <text evidence="1">The sequence shown here is derived from an EMBL/GenBank/DDBJ whole genome shotgun (WGS) entry which is preliminary data.</text>
</comment>
<dbReference type="InterPro" id="IPR049708">
    <property type="entry name" value="PP0621-like"/>
</dbReference>
<name>A0A923KK38_9BURK</name>
<gene>
    <name evidence="1" type="ORF">H8K32_04775</name>
</gene>
<evidence type="ECO:0000313" key="1">
    <source>
        <dbReference type="EMBL" id="MBC3861405.1"/>
    </source>
</evidence>
<evidence type="ECO:0000313" key="2">
    <source>
        <dbReference type="Proteomes" id="UP000634011"/>
    </source>
</evidence>
<reference evidence="1" key="1">
    <citation type="submission" date="2020-08" db="EMBL/GenBank/DDBJ databases">
        <title>Novel species isolated from subtropical streams in China.</title>
        <authorList>
            <person name="Lu H."/>
        </authorList>
    </citation>
    <scope>NUCLEOTIDE SEQUENCE</scope>
    <source>
        <strain evidence="1">KACC 12607</strain>
    </source>
</reference>
<proteinExistence type="predicted"/>
<dbReference type="EMBL" id="JACOFV010000003">
    <property type="protein sequence ID" value="MBC3861405.1"/>
    <property type="molecule type" value="Genomic_DNA"/>
</dbReference>
<dbReference type="Proteomes" id="UP000634011">
    <property type="component" value="Unassembled WGS sequence"/>
</dbReference>
<dbReference type="AlphaFoldDB" id="A0A923KK38"/>